<dbReference type="Proteomes" id="UP000267128">
    <property type="component" value="Unassembled WGS sequence"/>
</dbReference>
<gene>
    <name evidence="6" type="ORF">EFK50_12310</name>
</gene>
<dbReference type="PANTHER" id="PTHR44688:SF16">
    <property type="entry name" value="DNA-BINDING TRANSCRIPTIONAL ACTIVATOR DEVR_DOSR"/>
    <property type="match status" value="1"/>
</dbReference>
<evidence type="ECO:0000256" key="2">
    <source>
        <dbReference type="ARBA" id="ARBA00023125"/>
    </source>
</evidence>
<keyword evidence="7" id="KW-1185">Reference proteome</keyword>
<dbReference type="InterPro" id="IPR036388">
    <property type="entry name" value="WH-like_DNA-bd_sf"/>
</dbReference>
<evidence type="ECO:0000256" key="3">
    <source>
        <dbReference type="ARBA" id="ARBA00023163"/>
    </source>
</evidence>
<dbReference type="AlphaFoldDB" id="A0A3N0CGI3"/>
<evidence type="ECO:0000313" key="7">
    <source>
        <dbReference type="Proteomes" id="UP000267128"/>
    </source>
</evidence>
<feature type="region of interest" description="Disordered" evidence="4">
    <location>
        <begin position="1"/>
        <end position="24"/>
    </location>
</feature>
<keyword evidence="2" id="KW-0238">DNA-binding</keyword>
<proteinExistence type="predicted"/>
<keyword evidence="3" id="KW-0804">Transcription</keyword>
<dbReference type="GO" id="GO:0006355">
    <property type="term" value="P:regulation of DNA-templated transcription"/>
    <property type="evidence" value="ECO:0007669"/>
    <property type="project" value="InterPro"/>
</dbReference>
<comment type="caution">
    <text evidence="6">The sequence shown here is derived from an EMBL/GenBank/DDBJ whole genome shotgun (WGS) entry which is preliminary data.</text>
</comment>
<dbReference type="Pfam" id="PF00196">
    <property type="entry name" value="GerE"/>
    <property type="match status" value="1"/>
</dbReference>
<feature type="domain" description="HTH luxR-type" evidence="5">
    <location>
        <begin position="454"/>
        <end position="519"/>
    </location>
</feature>
<dbReference type="SMART" id="SM00421">
    <property type="entry name" value="HTH_LUXR"/>
    <property type="match status" value="1"/>
</dbReference>
<reference evidence="6 7" key="1">
    <citation type="submission" date="2018-11" db="EMBL/GenBank/DDBJ databases">
        <authorList>
            <person name="Li F."/>
        </authorList>
    </citation>
    <scope>NUCLEOTIDE SEQUENCE [LARGE SCALE GENOMIC DNA]</scope>
    <source>
        <strain evidence="6 7">Gsoil 097</strain>
    </source>
</reference>
<accession>A0A3N0CGI3</accession>
<dbReference type="SUPFAM" id="SSF48452">
    <property type="entry name" value="TPR-like"/>
    <property type="match status" value="1"/>
</dbReference>
<dbReference type="CDD" id="cd06170">
    <property type="entry name" value="LuxR_C_like"/>
    <property type="match status" value="1"/>
</dbReference>
<dbReference type="Gene3D" id="1.10.10.10">
    <property type="entry name" value="Winged helix-like DNA-binding domain superfamily/Winged helix DNA-binding domain"/>
    <property type="match status" value="1"/>
</dbReference>
<sequence length="521" mass="55394">MAGQPWVPSDELPSADGDGDSRIAPDPYDDPEVIAWLEAESATAANTAAAPYLIFALARTGHLGASLQLVERLRYQSLSEDLTHRCDVVTLRLWSARVQLRPDPEAYALAAELLTAPAALHPWQRVLLHLNIAACIQADMTADLDAIDSATEHLVAALTLVKVLGVRGPEASILSRLALAEIPRGRPSMAAQFARAALDLGHHDAASGPPPFWKVRAQLTLGWADHFQGAPVAWDLLAQLPTVRPEAEADPTLASLAIAMAAHDALHTGQMQAARSVLASASVDHRVARGGVWALPLMMLDAYLAVQQGDRARAQAYTSRLDLVPAPAEAIMVRAMIAGKRGDLDEALALLDPITSGRVRHLSLTFACACAYESGLLEKLGRSEDADASMQQALAWTEPVNARRVFALFLPTQNLVLARRALAASPGNAWAAEIVAFLEGGSSHVAVPAPAPVDLTGDTPLTSRELEVLALVSRGHSQSGIAEELYVSLNTVKTHLRSIRQKLGVAKTGEAAALARSAGWL</sequence>
<dbReference type="SUPFAM" id="SSF46894">
    <property type="entry name" value="C-terminal effector domain of the bipartite response regulators"/>
    <property type="match status" value="1"/>
</dbReference>
<dbReference type="InterPro" id="IPR011990">
    <property type="entry name" value="TPR-like_helical_dom_sf"/>
</dbReference>
<dbReference type="OrthoDB" id="3174898at2"/>
<organism evidence="6 7">
    <name type="scientific">Nocardioides marmoriginsengisoli</name>
    <dbReference type="NCBI Taxonomy" id="661483"/>
    <lineage>
        <taxon>Bacteria</taxon>
        <taxon>Bacillati</taxon>
        <taxon>Actinomycetota</taxon>
        <taxon>Actinomycetes</taxon>
        <taxon>Propionibacteriales</taxon>
        <taxon>Nocardioidaceae</taxon>
        <taxon>Nocardioides</taxon>
    </lineage>
</organism>
<evidence type="ECO:0000256" key="1">
    <source>
        <dbReference type="ARBA" id="ARBA00023015"/>
    </source>
</evidence>
<protein>
    <submittedName>
        <fullName evidence="6">LuxR family transcriptional regulator</fullName>
    </submittedName>
</protein>
<dbReference type="InterPro" id="IPR016032">
    <property type="entry name" value="Sig_transdc_resp-reg_C-effctor"/>
</dbReference>
<dbReference type="PANTHER" id="PTHR44688">
    <property type="entry name" value="DNA-BINDING TRANSCRIPTIONAL ACTIVATOR DEVR_DOSR"/>
    <property type="match status" value="1"/>
</dbReference>
<evidence type="ECO:0000256" key="4">
    <source>
        <dbReference type="SAM" id="MobiDB-lite"/>
    </source>
</evidence>
<keyword evidence="1" id="KW-0805">Transcription regulation</keyword>
<dbReference type="Gene3D" id="1.25.40.10">
    <property type="entry name" value="Tetratricopeptide repeat domain"/>
    <property type="match status" value="1"/>
</dbReference>
<evidence type="ECO:0000259" key="5">
    <source>
        <dbReference type="PROSITE" id="PS50043"/>
    </source>
</evidence>
<dbReference type="RefSeq" id="WP_148046143.1">
    <property type="nucleotide sequence ID" value="NZ_RJSE01000007.1"/>
</dbReference>
<name>A0A3N0CGI3_9ACTN</name>
<evidence type="ECO:0000313" key="6">
    <source>
        <dbReference type="EMBL" id="RNL62545.1"/>
    </source>
</evidence>
<dbReference type="PROSITE" id="PS50043">
    <property type="entry name" value="HTH_LUXR_2"/>
    <property type="match status" value="1"/>
</dbReference>
<dbReference type="EMBL" id="RJSE01000007">
    <property type="protein sequence ID" value="RNL62545.1"/>
    <property type="molecule type" value="Genomic_DNA"/>
</dbReference>
<dbReference type="GO" id="GO:0003677">
    <property type="term" value="F:DNA binding"/>
    <property type="evidence" value="ECO:0007669"/>
    <property type="project" value="UniProtKB-KW"/>
</dbReference>
<dbReference type="InterPro" id="IPR000792">
    <property type="entry name" value="Tscrpt_reg_LuxR_C"/>
</dbReference>
<dbReference type="PRINTS" id="PR00038">
    <property type="entry name" value="HTHLUXR"/>
</dbReference>